<proteinExistence type="predicted"/>
<dbReference type="PANTHER" id="PTHR33143:SF62">
    <property type="entry name" value="VQ MOTIF-CONTAINING PROTEIN 25-LIKE"/>
    <property type="match status" value="1"/>
</dbReference>
<evidence type="ECO:0000313" key="3">
    <source>
        <dbReference type="Proteomes" id="UP001634393"/>
    </source>
</evidence>
<dbReference type="InterPro" id="IPR039607">
    <property type="entry name" value="VQ_8/17/18/20/21/25"/>
</dbReference>
<dbReference type="EMBL" id="JBJXBP010000004">
    <property type="protein sequence ID" value="KAL3832891.1"/>
    <property type="molecule type" value="Genomic_DNA"/>
</dbReference>
<keyword evidence="3" id="KW-1185">Reference proteome</keyword>
<comment type="caution">
    <text evidence="2">The sequence shown here is derived from an EMBL/GenBank/DDBJ whole genome shotgun (WGS) entry which is preliminary data.</text>
</comment>
<name>A0ABD3T8H2_9LAMI</name>
<evidence type="ECO:0000259" key="1">
    <source>
        <dbReference type="Pfam" id="PF05678"/>
    </source>
</evidence>
<accession>A0ABD3T8H2</accession>
<organism evidence="2 3">
    <name type="scientific">Penstemon smallii</name>
    <dbReference type="NCBI Taxonomy" id="265156"/>
    <lineage>
        <taxon>Eukaryota</taxon>
        <taxon>Viridiplantae</taxon>
        <taxon>Streptophyta</taxon>
        <taxon>Embryophyta</taxon>
        <taxon>Tracheophyta</taxon>
        <taxon>Spermatophyta</taxon>
        <taxon>Magnoliopsida</taxon>
        <taxon>eudicotyledons</taxon>
        <taxon>Gunneridae</taxon>
        <taxon>Pentapetalae</taxon>
        <taxon>asterids</taxon>
        <taxon>lamiids</taxon>
        <taxon>Lamiales</taxon>
        <taxon>Plantaginaceae</taxon>
        <taxon>Cheloneae</taxon>
        <taxon>Penstemon</taxon>
    </lineage>
</organism>
<feature type="domain" description="VQ" evidence="1">
    <location>
        <begin position="39"/>
        <end position="62"/>
    </location>
</feature>
<evidence type="ECO:0000313" key="2">
    <source>
        <dbReference type="EMBL" id="KAL3832891.1"/>
    </source>
</evidence>
<sequence length="162" mass="18599">MKPYSCATTTLVPSNKLVTIHEKSHAIFKLKPKIRIIHIVEPEIIKTDVQNFREIVQRLTGKRVERKGSTKKANHVSSDQALLQKTTKKNIESPGVHVLQTIHKMKEETSEEAYWGDTTSNTFLSFMGDLDGFFNDMNEYPLYSSRSCNINTFVRQSSCSFW</sequence>
<gene>
    <name evidence="2" type="ORF">ACJIZ3_007627</name>
</gene>
<reference evidence="2 3" key="1">
    <citation type="submission" date="2024-12" db="EMBL/GenBank/DDBJ databases">
        <title>The unique morphological basis and parallel evolutionary history of personate flowers in Penstemon.</title>
        <authorList>
            <person name="Depatie T.H."/>
            <person name="Wessinger C.A."/>
        </authorList>
    </citation>
    <scope>NUCLEOTIDE SEQUENCE [LARGE SCALE GENOMIC DNA]</scope>
    <source>
        <strain evidence="2">WTNN_2</strain>
        <tissue evidence="2">Leaf</tissue>
    </source>
</reference>
<dbReference type="PANTHER" id="PTHR33143">
    <property type="entry name" value="F16F4.1 PROTEIN-RELATED"/>
    <property type="match status" value="1"/>
</dbReference>
<protein>
    <recommendedName>
        <fullName evidence="1">VQ domain-containing protein</fullName>
    </recommendedName>
</protein>
<dbReference type="Pfam" id="PF05678">
    <property type="entry name" value="VQ"/>
    <property type="match status" value="1"/>
</dbReference>
<dbReference type="Proteomes" id="UP001634393">
    <property type="component" value="Unassembled WGS sequence"/>
</dbReference>
<dbReference type="InterPro" id="IPR008889">
    <property type="entry name" value="VQ"/>
</dbReference>
<dbReference type="AlphaFoldDB" id="A0ABD3T8H2"/>